<protein>
    <recommendedName>
        <fullName evidence="11">t-SNARE coiled-coil homology domain-containing protein</fullName>
    </recommendedName>
</protein>
<keyword evidence="7" id="KW-0175">Coiled coil</keyword>
<dbReference type="GO" id="GO:0005768">
    <property type="term" value="C:endosome"/>
    <property type="evidence" value="ECO:0007669"/>
    <property type="project" value="UniProtKB-ARBA"/>
</dbReference>
<dbReference type="FunFam" id="1.20.5.110:FF:000060">
    <property type="entry name" value="SNARE complex subunit (Syn8)"/>
    <property type="match status" value="1"/>
</dbReference>
<evidence type="ECO:0000256" key="6">
    <source>
        <dbReference type="ARBA" id="ARBA00022989"/>
    </source>
</evidence>
<keyword evidence="5" id="KW-0653">Protein transport</keyword>
<dbReference type="GO" id="GO:0016020">
    <property type="term" value="C:membrane"/>
    <property type="evidence" value="ECO:0007669"/>
    <property type="project" value="UniProtKB-SubCell"/>
</dbReference>
<dbReference type="EMBL" id="MU150244">
    <property type="protein sequence ID" value="KAF9465867.1"/>
    <property type="molecule type" value="Genomic_DNA"/>
</dbReference>
<evidence type="ECO:0000256" key="7">
    <source>
        <dbReference type="ARBA" id="ARBA00023054"/>
    </source>
</evidence>
<proteinExistence type="predicted"/>
<feature type="transmembrane region" description="Helical" evidence="10">
    <location>
        <begin position="220"/>
        <end position="239"/>
    </location>
</feature>
<evidence type="ECO:0000256" key="10">
    <source>
        <dbReference type="SAM" id="Phobius"/>
    </source>
</evidence>
<evidence type="ECO:0000256" key="4">
    <source>
        <dbReference type="ARBA" id="ARBA00022692"/>
    </source>
</evidence>
<feature type="compositionally biased region" description="Pro residues" evidence="9">
    <location>
        <begin position="106"/>
        <end position="121"/>
    </location>
</feature>
<accession>A0A9P5YBS9</accession>
<dbReference type="CDD" id="cd15859">
    <property type="entry name" value="SNARE_SYN8"/>
    <property type="match status" value="1"/>
</dbReference>
<feature type="domain" description="T-SNARE coiled-coil homology" evidence="11">
    <location>
        <begin position="150"/>
        <end position="212"/>
    </location>
</feature>
<evidence type="ECO:0000313" key="13">
    <source>
        <dbReference type="Proteomes" id="UP000807353"/>
    </source>
</evidence>
<evidence type="ECO:0000256" key="1">
    <source>
        <dbReference type="ARBA" id="ARBA00004167"/>
    </source>
</evidence>
<dbReference type="OrthoDB" id="244190at2759"/>
<sequence length="241" mass="26899">MSLARLTSLSTQTLSLLLERQRLHTLPSFSTSDSHSTKPVSLHLPQITKNLNKLRVGILDLEGKEGRSEAVRLLRSQHERMRGMLNGEGDVESLDPEVEDTTSLTPSPPTTPPSDFPPNPPAKDGESLYSPYTDDPEAGYEPGMIMETQRQMMDEQDVHLDRLAHSISRQHHISLQINDELDVHTGLLQELDTDLDRTESRLTGARRRLDQVAKGAKENGSMVTIALLILVLLILIIIFKT</sequence>
<dbReference type="GO" id="GO:0061025">
    <property type="term" value="P:membrane fusion"/>
    <property type="evidence" value="ECO:0007669"/>
    <property type="project" value="UniProtKB-ARBA"/>
</dbReference>
<name>A0A9P5YBS9_9AGAR</name>
<feature type="region of interest" description="Disordered" evidence="9">
    <location>
        <begin position="85"/>
        <end position="141"/>
    </location>
</feature>
<keyword evidence="3" id="KW-0813">Transport</keyword>
<organism evidence="12 13">
    <name type="scientific">Collybia nuda</name>
    <dbReference type="NCBI Taxonomy" id="64659"/>
    <lineage>
        <taxon>Eukaryota</taxon>
        <taxon>Fungi</taxon>
        <taxon>Dikarya</taxon>
        <taxon>Basidiomycota</taxon>
        <taxon>Agaricomycotina</taxon>
        <taxon>Agaricomycetes</taxon>
        <taxon>Agaricomycetidae</taxon>
        <taxon>Agaricales</taxon>
        <taxon>Tricholomatineae</taxon>
        <taxon>Clitocybaceae</taxon>
        <taxon>Collybia</taxon>
    </lineage>
</organism>
<evidence type="ECO:0000256" key="9">
    <source>
        <dbReference type="SAM" id="MobiDB-lite"/>
    </source>
</evidence>
<evidence type="ECO:0000256" key="5">
    <source>
        <dbReference type="ARBA" id="ARBA00022927"/>
    </source>
</evidence>
<keyword evidence="8 10" id="KW-0472">Membrane</keyword>
<comment type="caution">
    <text evidence="12">The sequence shown here is derived from an EMBL/GenBank/DDBJ whole genome shotgun (WGS) entry which is preliminary data.</text>
</comment>
<dbReference type="Proteomes" id="UP000807353">
    <property type="component" value="Unassembled WGS sequence"/>
</dbReference>
<feature type="compositionally biased region" description="Acidic residues" evidence="9">
    <location>
        <begin position="89"/>
        <end position="100"/>
    </location>
</feature>
<keyword evidence="13" id="KW-1185">Reference proteome</keyword>
<evidence type="ECO:0000313" key="12">
    <source>
        <dbReference type="EMBL" id="KAF9465867.1"/>
    </source>
</evidence>
<dbReference type="GO" id="GO:0006896">
    <property type="term" value="P:Golgi to vacuole transport"/>
    <property type="evidence" value="ECO:0007669"/>
    <property type="project" value="UniProtKB-ARBA"/>
</dbReference>
<reference evidence="12" key="1">
    <citation type="submission" date="2020-11" db="EMBL/GenBank/DDBJ databases">
        <authorList>
            <consortium name="DOE Joint Genome Institute"/>
            <person name="Ahrendt S."/>
            <person name="Riley R."/>
            <person name="Andreopoulos W."/>
            <person name="Labutti K."/>
            <person name="Pangilinan J."/>
            <person name="Ruiz-Duenas F.J."/>
            <person name="Barrasa J.M."/>
            <person name="Sanchez-Garcia M."/>
            <person name="Camarero S."/>
            <person name="Miyauchi S."/>
            <person name="Serrano A."/>
            <person name="Linde D."/>
            <person name="Babiker R."/>
            <person name="Drula E."/>
            <person name="Ayuso-Fernandez I."/>
            <person name="Pacheco R."/>
            <person name="Padilla G."/>
            <person name="Ferreira P."/>
            <person name="Barriuso J."/>
            <person name="Kellner H."/>
            <person name="Castanera R."/>
            <person name="Alfaro M."/>
            <person name="Ramirez L."/>
            <person name="Pisabarro A.G."/>
            <person name="Kuo A."/>
            <person name="Tritt A."/>
            <person name="Lipzen A."/>
            <person name="He G."/>
            <person name="Yan M."/>
            <person name="Ng V."/>
            <person name="Cullen D."/>
            <person name="Martin F."/>
            <person name="Rosso M.-N."/>
            <person name="Henrissat B."/>
            <person name="Hibbett D."/>
            <person name="Martinez A.T."/>
            <person name="Grigoriev I.V."/>
        </authorList>
    </citation>
    <scope>NUCLEOTIDE SEQUENCE</scope>
    <source>
        <strain evidence="12">CBS 247.69</strain>
    </source>
</reference>
<dbReference type="PROSITE" id="PS50192">
    <property type="entry name" value="T_SNARE"/>
    <property type="match status" value="1"/>
</dbReference>
<dbReference type="SMART" id="SM00397">
    <property type="entry name" value="t_SNARE"/>
    <property type="match status" value="1"/>
</dbReference>
<keyword evidence="6 10" id="KW-1133">Transmembrane helix</keyword>
<dbReference type="PANTHER" id="PTHR12791">
    <property type="entry name" value="GOLGI SNARE BET1-RELATED"/>
    <property type="match status" value="1"/>
</dbReference>
<evidence type="ECO:0000256" key="3">
    <source>
        <dbReference type="ARBA" id="ARBA00022448"/>
    </source>
</evidence>
<dbReference type="SUPFAM" id="SSF58038">
    <property type="entry name" value="SNARE fusion complex"/>
    <property type="match status" value="1"/>
</dbReference>
<dbReference type="Gene3D" id="1.20.5.110">
    <property type="match status" value="1"/>
</dbReference>
<keyword evidence="4 10" id="KW-0812">Transmembrane</keyword>
<gene>
    <name evidence="12" type="ORF">BDZ94DRAFT_1252436</name>
</gene>
<dbReference type="InterPro" id="IPR000727">
    <property type="entry name" value="T_SNARE_dom"/>
</dbReference>
<dbReference type="Pfam" id="PF05739">
    <property type="entry name" value="SNARE"/>
    <property type="match status" value="1"/>
</dbReference>
<dbReference type="GO" id="GO:0015031">
    <property type="term" value="P:protein transport"/>
    <property type="evidence" value="ECO:0007669"/>
    <property type="project" value="UniProtKB-KW"/>
</dbReference>
<evidence type="ECO:0000256" key="2">
    <source>
        <dbReference type="ARBA" id="ARBA00004308"/>
    </source>
</evidence>
<comment type="subcellular location">
    <subcellularLocation>
        <location evidence="2">Endomembrane system</location>
    </subcellularLocation>
    <subcellularLocation>
        <location evidence="1">Membrane</location>
        <topology evidence="1">Single-pass membrane protein</topology>
    </subcellularLocation>
</comment>
<evidence type="ECO:0000259" key="11">
    <source>
        <dbReference type="PROSITE" id="PS50192"/>
    </source>
</evidence>
<evidence type="ECO:0000256" key="8">
    <source>
        <dbReference type="ARBA" id="ARBA00023136"/>
    </source>
</evidence>
<dbReference type="AlphaFoldDB" id="A0A9P5YBS9"/>